<dbReference type="RefSeq" id="WP_063274871.1">
    <property type="nucleotide sequence ID" value="NZ_LQMT02000007.1"/>
</dbReference>
<evidence type="ECO:0000313" key="3">
    <source>
        <dbReference type="EMBL" id="ONF73744.1"/>
    </source>
</evidence>
<evidence type="ECO:0000256" key="2">
    <source>
        <dbReference type="SAM" id="SignalP"/>
    </source>
</evidence>
<feature type="region of interest" description="Disordered" evidence="1">
    <location>
        <begin position="36"/>
        <end position="62"/>
    </location>
</feature>
<dbReference type="EMBL" id="LQMT02000007">
    <property type="protein sequence ID" value="ONF73744.1"/>
    <property type="molecule type" value="Genomic_DNA"/>
</dbReference>
<evidence type="ECO:0000256" key="1">
    <source>
        <dbReference type="SAM" id="MobiDB-lite"/>
    </source>
</evidence>
<gene>
    <name evidence="3" type="ORF">AVR91_0206490</name>
</gene>
<comment type="caution">
    <text evidence="3">The sequence shown here is derived from an EMBL/GenBank/DDBJ whole genome shotgun (WGS) entry which is preliminary data.</text>
</comment>
<evidence type="ECO:0000313" key="4">
    <source>
        <dbReference type="Proteomes" id="UP000076660"/>
    </source>
</evidence>
<reference evidence="3 4" key="1">
    <citation type="submission" date="2016-12" db="EMBL/GenBank/DDBJ databases">
        <title>Amycolatopsis keratiniphila subsp. keratiniphila genome sequencing and assembly.</title>
        <authorList>
            <person name="Mayilraj S."/>
            <person name="Kaur N."/>
        </authorList>
    </citation>
    <scope>NUCLEOTIDE SEQUENCE [LARGE SCALE GENOMIC DNA]</scope>
    <source>
        <strain evidence="3 4">DSM 44409</strain>
    </source>
</reference>
<evidence type="ECO:0008006" key="5">
    <source>
        <dbReference type="Google" id="ProtNLM"/>
    </source>
</evidence>
<dbReference type="Proteomes" id="UP000076660">
    <property type="component" value="Unassembled WGS sequence"/>
</dbReference>
<proteinExistence type="predicted"/>
<name>A0A1W2M1K7_9PSEU</name>
<feature type="signal peptide" evidence="2">
    <location>
        <begin position="1"/>
        <end position="34"/>
    </location>
</feature>
<dbReference type="AlphaFoldDB" id="A0A1W2M1K7"/>
<keyword evidence="2" id="KW-0732">Signal</keyword>
<feature type="chain" id="PRO_5010746428" description="Secreted protein" evidence="2">
    <location>
        <begin position="35"/>
        <end position="188"/>
    </location>
</feature>
<protein>
    <recommendedName>
        <fullName evidence="5">Secreted protein</fullName>
    </recommendedName>
</protein>
<accession>A0A1W2M1K7</accession>
<sequence>MSDMTSGRRWAKLTIAMVMAVPLGVLGTASPSAAETTFSAVPDDDSKKPGDVDGCDRTGTPGIYDDSGSRTYKGRHLTLYTEKIWDYWAHATITGKVARKDKVYVQRSLYAFNMHSKPRYPSDDYVRAMGGVKTCRHIANNSDASSDYARTGSVALQTGEDNRSHAVRACVKPTGGKFKCTRWFIDHY</sequence>
<feature type="compositionally biased region" description="Basic and acidic residues" evidence="1">
    <location>
        <begin position="44"/>
        <end position="56"/>
    </location>
</feature>
<organism evidence="3 4">
    <name type="scientific">Amycolatopsis keratiniphila subsp. keratiniphila</name>
    <dbReference type="NCBI Taxonomy" id="227715"/>
    <lineage>
        <taxon>Bacteria</taxon>
        <taxon>Bacillati</taxon>
        <taxon>Actinomycetota</taxon>
        <taxon>Actinomycetes</taxon>
        <taxon>Pseudonocardiales</taxon>
        <taxon>Pseudonocardiaceae</taxon>
        <taxon>Amycolatopsis</taxon>
        <taxon>Amycolatopsis japonica group</taxon>
    </lineage>
</organism>